<evidence type="ECO:0000256" key="1">
    <source>
        <dbReference type="SAM" id="MobiDB-lite"/>
    </source>
</evidence>
<sequence>MVVDQVAGVRVQTLQVERREVRVDLGTGQLGCAGVSGRLKHRQRSRRRELAEVVRQQADESAAEVARKRREPRRLAAQRMEHHACVLACKSVGRLAQVHRHEAGTLPETVQQRRQAVRHAHVVQVARRRLRESQEQRRQRRGVAQADLVLERGARKLGVGDTGNGLFHHVVLRDVGELALEVVLQQRERSRAVAHSSIVRVCGYANHTGAAQRRKLVVSESSRHEPRNQVAASALSSRQSRPHALLRDSALQGQSHHAERVGNAAVASLSRRQEHVESVRRRVAHQSEVVGRVLVVRRHVERHHAVQKRLRHRVVREQRVSVHTEERALVRVRCSSRSFGHTGVETQELVEPLLHRVARRVPDGLVEHHFTERSARVGGVGSRRFFPQSSDQLQRQRAAGAFVAVDGGRHEHEVGPQETAHDGERNRRGLVHNDKLRSAQKVVVGWGNVSHGSAVGAFDVDTNDGLVERRVGQSHGVVVGVLGVAQGVEAAEHKLEKRLQVFRRRRRHKNVGVAVGNGRGNGNAERRRLASTTACRQRHGAAQAFLRNDIHKRQDGSGSVDGLQERHERARGSHLGKRLLQQVEFCLCLVLGRRQRHDVFPAQNRQNIQLVVHHQARGAQAQRQQEALVETRHHVAVRLGPVPRVHVHGHGVESFQGRHGLQENHHKTAAFNGLDRPRQQVGRERLEVSQNAHAVRVTQDLLRFLVVDIADVSVGDKGLERVSVVGVACAPLDLLLDLVLALLAVRREPQQSFFVRPENRLVHFEVGAHHKIVQVGESVARAVAHDDEEGPSLFSDSVSDQRGDPRVDGFFSHEECG</sequence>
<gene>
    <name evidence="2" type="ORF">CLUG_05633</name>
</gene>
<dbReference type="HOGENOM" id="CLU_345813_0_0_1"/>
<feature type="compositionally biased region" description="Polar residues" evidence="1">
    <location>
        <begin position="230"/>
        <end position="239"/>
    </location>
</feature>
<dbReference type="EMBL" id="CH408083">
    <property type="protein sequence ID" value="EEQ41504.1"/>
    <property type="molecule type" value="Genomic_DNA"/>
</dbReference>
<name>C4YBQ5_CLAL4</name>
<accession>C4YBQ5</accession>
<dbReference type="InParanoid" id="C4YBQ5"/>
<evidence type="ECO:0000313" key="3">
    <source>
        <dbReference type="Proteomes" id="UP000007703"/>
    </source>
</evidence>
<dbReference type="VEuPathDB" id="FungiDB:CLUG_05633"/>
<dbReference type="Proteomes" id="UP000007703">
    <property type="component" value="Unassembled WGS sequence"/>
</dbReference>
<reference evidence="2 3" key="1">
    <citation type="journal article" date="2009" name="Nature">
        <title>Evolution of pathogenicity and sexual reproduction in eight Candida genomes.</title>
        <authorList>
            <person name="Butler G."/>
            <person name="Rasmussen M.D."/>
            <person name="Lin M.F."/>
            <person name="Santos M.A."/>
            <person name="Sakthikumar S."/>
            <person name="Munro C.A."/>
            <person name="Rheinbay E."/>
            <person name="Grabherr M."/>
            <person name="Forche A."/>
            <person name="Reedy J.L."/>
            <person name="Agrafioti I."/>
            <person name="Arnaud M.B."/>
            <person name="Bates S."/>
            <person name="Brown A.J."/>
            <person name="Brunke S."/>
            <person name="Costanzo M.C."/>
            <person name="Fitzpatrick D.A."/>
            <person name="de Groot P.W."/>
            <person name="Harris D."/>
            <person name="Hoyer L.L."/>
            <person name="Hube B."/>
            <person name="Klis F.M."/>
            <person name="Kodira C."/>
            <person name="Lennard N."/>
            <person name="Logue M.E."/>
            <person name="Martin R."/>
            <person name="Neiman A.M."/>
            <person name="Nikolaou E."/>
            <person name="Quail M.A."/>
            <person name="Quinn J."/>
            <person name="Santos M.C."/>
            <person name="Schmitzberger F.F."/>
            <person name="Sherlock G."/>
            <person name="Shah P."/>
            <person name="Silverstein K.A."/>
            <person name="Skrzypek M.S."/>
            <person name="Soll D."/>
            <person name="Staggs R."/>
            <person name="Stansfield I."/>
            <person name="Stumpf M.P."/>
            <person name="Sudbery P.E."/>
            <person name="Srikantha T."/>
            <person name="Zeng Q."/>
            <person name="Berman J."/>
            <person name="Berriman M."/>
            <person name="Heitman J."/>
            <person name="Gow N.A."/>
            <person name="Lorenz M.C."/>
            <person name="Birren B.W."/>
            <person name="Kellis M."/>
            <person name="Cuomo C.A."/>
        </authorList>
    </citation>
    <scope>NUCLEOTIDE SEQUENCE [LARGE SCALE GENOMIC DNA]</scope>
    <source>
        <strain evidence="2 3">ATCC 42720</strain>
    </source>
</reference>
<protein>
    <submittedName>
        <fullName evidence="2">Uncharacterized protein</fullName>
    </submittedName>
</protein>
<dbReference type="AlphaFoldDB" id="C4YBQ5"/>
<evidence type="ECO:0000313" key="2">
    <source>
        <dbReference type="EMBL" id="EEQ41504.1"/>
    </source>
</evidence>
<organism evidence="2 3">
    <name type="scientific">Clavispora lusitaniae (strain ATCC 42720)</name>
    <name type="common">Yeast</name>
    <name type="synonym">Candida lusitaniae</name>
    <dbReference type="NCBI Taxonomy" id="306902"/>
    <lineage>
        <taxon>Eukaryota</taxon>
        <taxon>Fungi</taxon>
        <taxon>Dikarya</taxon>
        <taxon>Ascomycota</taxon>
        <taxon>Saccharomycotina</taxon>
        <taxon>Pichiomycetes</taxon>
        <taxon>Metschnikowiaceae</taxon>
        <taxon>Clavispora</taxon>
    </lineage>
</organism>
<proteinExistence type="predicted"/>
<dbReference type="KEGG" id="clu:CLUG_05633"/>
<feature type="region of interest" description="Disordered" evidence="1">
    <location>
        <begin position="217"/>
        <end position="243"/>
    </location>
</feature>